<keyword evidence="8" id="KW-0793">Thylakoid</keyword>
<dbReference type="InterPro" id="IPR007826">
    <property type="entry name" value="PSII_PsbM"/>
</dbReference>
<dbReference type="NCBIfam" id="TIGR03038">
    <property type="entry name" value="PS_II_psbM"/>
    <property type="match status" value="1"/>
</dbReference>
<evidence type="ECO:0000256" key="3">
    <source>
        <dbReference type="ARBA" id="ARBA00022531"/>
    </source>
</evidence>
<keyword evidence="4 8" id="KW-0812">Transmembrane</keyword>
<evidence type="ECO:0000256" key="8">
    <source>
        <dbReference type="HAMAP-Rule" id="MF_00438"/>
    </source>
</evidence>
<evidence type="ECO:0000256" key="5">
    <source>
        <dbReference type="ARBA" id="ARBA00022989"/>
    </source>
</evidence>
<keyword evidence="9" id="KW-0934">Plastid</keyword>
<evidence type="ECO:0000256" key="2">
    <source>
        <dbReference type="ARBA" id="ARBA00022469"/>
    </source>
</evidence>
<evidence type="ECO:0000256" key="1">
    <source>
        <dbReference type="ARBA" id="ARBA00004167"/>
    </source>
</evidence>
<dbReference type="RefSeq" id="YP_009667534.1">
    <property type="nucleotide sequence ID" value="NC_043776.1"/>
</dbReference>
<protein>
    <recommendedName>
        <fullName evidence="8">Photosystem II reaction center protein M</fullName>
        <shortName evidence="8">PSII-M</shortName>
    </recommendedName>
</protein>
<proteinExistence type="inferred from homology"/>
<comment type="subunit">
    <text evidence="8">PSII is composed of 1 copy each of membrane proteins PsbA, PsbB, PsbC, PsbD, PsbE, PsbF, PsbH, PsbI, PsbJ, PsbK, PsbL, PsbM, PsbT, PsbX, PsbY, PsbZ, Psb30/Ycf12, at least 3 peripheral proteins of the oxygen-evolving complex and a large number of cofactors. It forms dimeric complexes.</text>
</comment>
<feature type="transmembrane region" description="Helical" evidence="8">
    <location>
        <begin position="6"/>
        <end position="27"/>
    </location>
</feature>
<comment type="similarity">
    <text evidence="8">Belongs to the PsbM family.</text>
</comment>
<name>A0A4Y5P3K1_9CHLO</name>
<dbReference type="GeneID" id="40872545"/>
<comment type="subcellular location">
    <subcellularLocation>
        <location evidence="1">Membrane</location>
        <topology evidence="1">Single-pass membrane protein</topology>
    </subcellularLocation>
    <subcellularLocation>
        <location evidence="8">Plastid</location>
        <location evidence="8">Chloroplast thylakoid membrane</location>
        <topology evidence="8">Single-pass membrane protein</topology>
    </subcellularLocation>
</comment>
<dbReference type="GO" id="GO:0019684">
    <property type="term" value="P:photosynthesis, light reaction"/>
    <property type="evidence" value="ECO:0007669"/>
    <property type="project" value="InterPro"/>
</dbReference>
<dbReference type="HAMAP" id="MF_00438">
    <property type="entry name" value="PSII_PsbM"/>
    <property type="match status" value="1"/>
</dbReference>
<dbReference type="GO" id="GO:0009523">
    <property type="term" value="C:photosystem II"/>
    <property type="evidence" value="ECO:0007669"/>
    <property type="project" value="UniProtKB-KW"/>
</dbReference>
<reference evidence="9" key="1">
    <citation type="journal article" date="2019" name="Int. J. Mol. Sci.">
        <title>Characterization of the Chloroplast Genome of Trentepohlia odorata (Trentepohliales, Chlorophyta), and Discussion of its Taxonomy.</title>
        <authorList>
            <person name="Zhu H."/>
            <person name="Hu Y."/>
            <person name="Liu F."/>
            <person name="Hu Z."/>
            <person name="Liu G."/>
        </authorList>
    </citation>
    <scope>NUCLEOTIDE SEQUENCE</scope>
</reference>
<geneLocation type="chloroplast" evidence="9"/>
<evidence type="ECO:0000256" key="4">
    <source>
        <dbReference type="ARBA" id="ARBA00022692"/>
    </source>
</evidence>
<comment type="function">
    <text evidence="8">One of the components of the core complex of photosystem II (PSII). PSII is a light-driven water:plastoquinone oxidoreductase that uses light energy to abstract electrons from H(2)O, generating O(2) and a proton gradient subsequently used for ATP formation. It consists of a core antenna complex that captures photons, and an electron transfer chain that converts photonic excitation into a charge separation. This subunit is found at the monomer-monomer interface.</text>
</comment>
<keyword evidence="7 8" id="KW-0604">Photosystem II</keyword>
<keyword evidence="2 8" id="KW-0674">Reaction center</keyword>
<organism evidence="9">
    <name type="scientific">Trentepohlia odorata</name>
    <dbReference type="NCBI Taxonomy" id="2576626"/>
    <lineage>
        <taxon>Eukaryota</taxon>
        <taxon>Viridiplantae</taxon>
        <taxon>Chlorophyta</taxon>
        <taxon>core chlorophytes</taxon>
        <taxon>Ulvophyceae</taxon>
        <taxon>TCBD clade</taxon>
        <taxon>Trentepohliales</taxon>
        <taxon>Trentepohliaceae</taxon>
        <taxon>Trentepohlia</taxon>
    </lineage>
</organism>
<keyword evidence="3 8" id="KW-0602">Photosynthesis</keyword>
<evidence type="ECO:0000256" key="6">
    <source>
        <dbReference type="ARBA" id="ARBA00023136"/>
    </source>
</evidence>
<dbReference type="GO" id="GO:0009535">
    <property type="term" value="C:chloroplast thylakoid membrane"/>
    <property type="evidence" value="ECO:0007669"/>
    <property type="project" value="UniProtKB-SubCell"/>
</dbReference>
<keyword evidence="5 8" id="KW-1133">Transmembrane helix</keyword>
<keyword evidence="9" id="KW-0150">Chloroplast</keyword>
<keyword evidence="6 8" id="KW-0472">Membrane</keyword>
<dbReference type="PANTHER" id="PTHR35774">
    <property type="entry name" value="PHOTOSYSTEM II REACTION CENTER PROTEIN M"/>
    <property type="match status" value="1"/>
</dbReference>
<dbReference type="InterPro" id="IPR037269">
    <property type="entry name" value="PSII_PsbM_sf"/>
</dbReference>
<dbReference type="EMBL" id="MK580484">
    <property type="protein sequence ID" value="QCW57837.1"/>
    <property type="molecule type" value="Genomic_DNA"/>
</dbReference>
<dbReference type="SUPFAM" id="SSF161033">
    <property type="entry name" value="Photosystem II reaction center protein M, PsbM"/>
    <property type="match status" value="1"/>
</dbReference>
<evidence type="ECO:0000313" key="9">
    <source>
        <dbReference type="EMBL" id="QCW57837.1"/>
    </source>
</evidence>
<evidence type="ECO:0000256" key="7">
    <source>
        <dbReference type="ARBA" id="ARBA00023276"/>
    </source>
</evidence>
<dbReference type="Pfam" id="PF05151">
    <property type="entry name" value="PsbM"/>
    <property type="match status" value="1"/>
</dbReference>
<dbReference type="PANTHER" id="PTHR35774:SF1">
    <property type="entry name" value="PHOTOSYSTEM II REACTION CENTER PROTEIN M"/>
    <property type="match status" value="1"/>
</dbReference>
<dbReference type="AlphaFoldDB" id="A0A4Y5P3K1"/>
<sequence length="34" mass="3751">MEINILGLLATVLFIIIPTAFLIILYASSSRQKS</sequence>
<accession>A0A4Y5P3K1</accession>
<gene>
    <name evidence="8 9" type="primary">psbM</name>
</gene>